<feature type="compositionally biased region" description="Basic and acidic residues" evidence="1">
    <location>
        <begin position="266"/>
        <end position="308"/>
    </location>
</feature>
<feature type="compositionally biased region" description="Basic and acidic residues" evidence="1">
    <location>
        <begin position="326"/>
        <end position="364"/>
    </location>
</feature>
<organism evidence="2 3">
    <name type="scientific">Purpureocillium lilacinum</name>
    <name type="common">Paecilomyces lilacinus</name>
    <dbReference type="NCBI Taxonomy" id="33203"/>
    <lineage>
        <taxon>Eukaryota</taxon>
        <taxon>Fungi</taxon>
        <taxon>Dikarya</taxon>
        <taxon>Ascomycota</taxon>
        <taxon>Pezizomycotina</taxon>
        <taxon>Sordariomycetes</taxon>
        <taxon>Hypocreomycetidae</taxon>
        <taxon>Hypocreales</taxon>
        <taxon>Ophiocordycipitaceae</taxon>
        <taxon>Purpureocillium</taxon>
    </lineage>
</organism>
<dbReference type="EMBL" id="JAWRVI010000097">
    <property type="protein sequence ID" value="KAK4077590.1"/>
    <property type="molecule type" value="Genomic_DNA"/>
</dbReference>
<sequence>MRGSGSLHRGNHSLKFRISNATLSPRDTHSILATSCALAHPATPRTVLDAPPPDTDTHTRPVYQARLLLDPALSPERSIGAAVPPQPPACLEKQPHKDDRMDLDIEMGDALEGAHEAPLADFPAADDILQPDEPEEPGEVVDDEPQNDNEATSIVPTKLHVRGLDTLHTDDIKAYVKSHFGPLEKVEWIDDTSANIVFASESTAREAIVALSSIEVADATALPPGETLPAKPLDGRPEISLLVRFATQGDRKQAGAALRSRYYLLHPEHDPEERRRRQQEQRSRYRDRDGDSRRGGRRRRDSDEENVRFEASMYDDAPRPTRSRRHSDSEDHPRSYAAENKGKELFSGRPSRRDRSASPRRDANGDSDGDAYMDRRTSSSRNNRAEARSIKGRLTADNKAKELFPTKKSGRGGQLDQLERSIGSARLTEGDMPKIVATPDAPAGGAFNIRGLASQRHDGDGGFSIKGAAANARELFPEKLGGSNAGKELLDTNRPRRRQKAHDLFS</sequence>
<dbReference type="InterPro" id="IPR019416">
    <property type="entry name" value="NCBP3"/>
</dbReference>
<dbReference type="InterPro" id="IPR012677">
    <property type="entry name" value="Nucleotide-bd_a/b_plait_sf"/>
</dbReference>
<gene>
    <name evidence="2" type="ORF">Purlil1_12310</name>
</gene>
<feature type="region of interest" description="Disordered" evidence="1">
    <location>
        <begin position="479"/>
        <end position="506"/>
    </location>
</feature>
<comment type="caution">
    <text evidence="2">The sequence shown here is derived from an EMBL/GenBank/DDBJ whole genome shotgun (WGS) entry which is preliminary data.</text>
</comment>
<feature type="region of interest" description="Disordered" evidence="1">
    <location>
        <begin position="77"/>
        <end position="96"/>
    </location>
</feature>
<evidence type="ECO:0000256" key="1">
    <source>
        <dbReference type="SAM" id="MobiDB-lite"/>
    </source>
</evidence>
<dbReference type="Pfam" id="PF10309">
    <property type="entry name" value="NCBP3"/>
    <property type="match status" value="1"/>
</dbReference>
<protein>
    <recommendedName>
        <fullName evidence="4">Nucleotide-binding, alpha-beta plait</fullName>
    </recommendedName>
</protein>
<dbReference type="Proteomes" id="UP001287286">
    <property type="component" value="Unassembled WGS sequence"/>
</dbReference>
<feature type="compositionally biased region" description="Acidic residues" evidence="1">
    <location>
        <begin position="129"/>
        <end position="147"/>
    </location>
</feature>
<feature type="region of interest" description="Disordered" evidence="1">
    <location>
        <begin position="262"/>
        <end position="417"/>
    </location>
</feature>
<name>A0ABR0BH85_PURLI</name>
<reference evidence="2 3" key="1">
    <citation type="journal article" date="2024" name="Microbiol. Resour. Announc.">
        <title>Genome annotations for the ascomycete fungi Trichoderma harzianum, Trichoderma aggressivum, and Purpureocillium lilacinum.</title>
        <authorList>
            <person name="Beijen E.P.W."/>
            <person name="Ohm R.A."/>
        </authorList>
    </citation>
    <scope>NUCLEOTIDE SEQUENCE [LARGE SCALE GENOMIC DNA]</scope>
    <source>
        <strain evidence="2 3">CBS 150709</strain>
    </source>
</reference>
<proteinExistence type="predicted"/>
<evidence type="ECO:0008006" key="4">
    <source>
        <dbReference type="Google" id="ProtNLM"/>
    </source>
</evidence>
<dbReference type="PANTHER" id="PTHR16291">
    <property type="entry name" value="NUCLEAR CAP-BINDING PROTEIN SUBUNIT 3"/>
    <property type="match status" value="1"/>
</dbReference>
<dbReference type="Gene3D" id="3.30.70.330">
    <property type="match status" value="1"/>
</dbReference>
<evidence type="ECO:0000313" key="2">
    <source>
        <dbReference type="EMBL" id="KAK4077590.1"/>
    </source>
</evidence>
<accession>A0ABR0BH85</accession>
<keyword evidence="3" id="KW-1185">Reference proteome</keyword>
<feature type="region of interest" description="Disordered" evidence="1">
    <location>
        <begin position="127"/>
        <end position="152"/>
    </location>
</feature>
<evidence type="ECO:0000313" key="3">
    <source>
        <dbReference type="Proteomes" id="UP001287286"/>
    </source>
</evidence>
<feature type="compositionally biased region" description="Basic and acidic residues" evidence="1">
    <location>
        <begin position="372"/>
        <end position="405"/>
    </location>
</feature>
<dbReference type="PANTHER" id="PTHR16291:SF0">
    <property type="entry name" value="NUCLEAR CAP-BINDING PROTEIN SUBUNIT 3"/>
    <property type="match status" value="1"/>
</dbReference>